<dbReference type="InterPro" id="IPR032708">
    <property type="entry name" value="McjB_C"/>
</dbReference>
<proteinExistence type="predicted"/>
<dbReference type="NCBIfam" id="NF033537">
    <property type="entry name" value="lasso_biosyn_B2"/>
    <property type="match status" value="1"/>
</dbReference>
<sequence length="139" mass="15030">MTTPGALNRPGGLRLGTRLRARTAVTAAKLLALLPPRRIRTVLHLLRRGARPATAAETQRARDAAEAVSLSCAGPRGCLPRSLATTLLCRWSGYWPTWCVGVRIVPPFGAHAWVEADGELVGEQVPATYFSRLITVPPR</sequence>
<evidence type="ECO:0000313" key="2">
    <source>
        <dbReference type="EMBL" id="GGM56334.1"/>
    </source>
</evidence>
<reference evidence="2" key="2">
    <citation type="submission" date="2020-09" db="EMBL/GenBank/DDBJ databases">
        <authorList>
            <person name="Sun Q."/>
            <person name="Zhou Y."/>
        </authorList>
    </citation>
    <scope>NUCLEOTIDE SEQUENCE</scope>
    <source>
        <strain evidence="2">CGMCC 4.5737</strain>
    </source>
</reference>
<evidence type="ECO:0000313" key="3">
    <source>
        <dbReference type="Proteomes" id="UP000637578"/>
    </source>
</evidence>
<comment type="caution">
    <text evidence="2">The sequence shown here is derived from an EMBL/GenBank/DDBJ whole genome shotgun (WGS) entry which is preliminary data.</text>
</comment>
<dbReference type="Pfam" id="PF13471">
    <property type="entry name" value="Transglut_core3"/>
    <property type="match status" value="1"/>
</dbReference>
<reference evidence="2" key="1">
    <citation type="journal article" date="2014" name="Int. J. Syst. Evol. Microbiol.">
        <title>Complete genome sequence of Corynebacterium casei LMG S-19264T (=DSM 44701T), isolated from a smear-ripened cheese.</title>
        <authorList>
            <consortium name="US DOE Joint Genome Institute (JGI-PGF)"/>
            <person name="Walter F."/>
            <person name="Albersmeier A."/>
            <person name="Kalinowski J."/>
            <person name="Ruckert C."/>
        </authorList>
    </citation>
    <scope>NUCLEOTIDE SEQUENCE</scope>
    <source>
        <strain evidence="2">CGMCC 4.5737</strain>
    </source>
</reference>
<name>A0A8J3C8J5_9PSEU</name>
<feature type="domain" description="Microcin J25-processing protein McjB C-terminal" evidence="1">
    <location>
        <begin position="24"/>
        <end position="134"/>
    </location>
</feature>
<evidence type="ECO:0000259" key="1">
    <source>
        <dbReference type="Pfam" id="PF13471"/>
    </source>
</evidence>
<dbReference type="EMBL" id="BMMK01000012">
    <property type="protein sequence ID" value="GGM56334.1"/>
    <property type="molecule type" value="Genomic_DNA"/>
</dbReference>
<dbReference type="InterPro" id="IPR053521">
    <property type="entry name" value="McjB-like"/>
</dbReference>
<protein>
    <recommendedName>
        <fullName evidence="1">Microcin J25-processing protein McjB C-terminal domain-containing protein</fullName>
    </recommendedName>
</protein>
<gene>
    <name evidence="2" type="ORF">GCM10012275_29290</name>
</gene>
<accession>A0A8J3C8J5</accession>
<dbReference type="AlphaFoldDB" id="A0A8J3C8J5"/>
<dbReference type="RefSeq" id="WP_189057966.1">
    <property type="nucleotide sequence ID" value="NZ_BMMK01000012.1"/>
</dbReference>
<dbReference type="Proteomes" id="UP000637578">
    <property type="component" value="Unassembled WGS sequence"/>
</dbReference>
<keyword evidence="3" id="KW-1185">Reference proteome</keyword>
<organism evidence="2 3">
    <name type="scientific">Longimycelium tulufanense</name>
    <dbReference type="NCBI Taxonomy" id="907463"/>
    <lineage>
        <taxon>Bacteria</taxon>
        <taxon>Bacillati</taxon>
        <taxon>Actinomycetota</taxon>
        <taxon>Actinomycetes</taxon>
        <taxon>Pseudonocardiales</taxon>
        <taxon>Pseudonocardiaceae</taxon>
        <taxon>Longimycelium</taxon>
    </lineage>
</organism>